<dbReference type="PANTHER" id="PTHR44520">
    <property type="entry name" value="RESPONSE REGULATOR RCP1-RELATED"/>
    <property type="match status" value="1"/>
</dbReference>
<evidence type="ECO:0000259" key="2">
    <source>
        <dbReference type="PROSITE" id="PS50110"/>
    </source>
</evidence>
<protein>
    <submittedName>
        <fullName evidence="3">Response regulator</fullName>
    </submittedName>
</protein>
<dbReference type="Pfam" id="PF00072">
    <property type="entry name" value="Response_reg"/>
    <property type="match status" value="1"/>
</dbReference>
<keyword evidence="1" id="KW-0597">Phosphoprotein</keyword>
<evidence type="ECO:0000313" key="4">
    <source>
        <dbReference type="Proteomes" id="UP000638188"/>
    </source>
</evidence>
<dbReference type="RefSeq" id="WP_150277172.1">
    <property type="nucleotide sequence ID" value="NZ_BMFF01000001.1"/>
</dbReference>
<name>A0ABQ1P4R8_9GAMM</name>
<gene>
    <name evidence="3" type="ORF">GCM10007418_07530</name>
</gene>
<keyword evidence="4" id="KW-1185">Reference proteome</keyword>
<dbReference type="SUPFAM" id="SSF52172">
    <property type="entry name" value="CheY-like"/>
    <property type="match status" value="1"/>
</dbReference>
<proteinExistence type="predicted"/>
<dbReference type="PANTHER" id="PTHR44520:SF2">
    <property type="entry name" value="RESPONSE REGULATOR RCP1"/>
    <property type="match status" value="1"/>
</dbReference>
<organism evidence="3 4">
    <name type="scientific">Halopseudomonas salina</name>
    <dbReference type="NCBI Taxonomy" id="1323744"/>
    <lineage>
        <taxon>Bacteria</taxon>
        <taxon>Pseudomonadati</taxon>
        <taxon>Pseudomonadota</taxon>
        <taxon>Gammaproteobacteria</taxon>
        <taxon>Pseudomonadales</taxon>
        <taxon>Pseudomonadaceae</taxon>
        <taxon>Halopseudomonas</taxon>
    </lineage>
</organism>
<dbReference type="SMART" id="SM00448">
    <property type="entry name" value="REC"/>
    <property type="match status" value="1"/>
</dbReference>
<accession>A0ABQ1P4R8</accession>
<dbReference type="Proteomes" id="UP000638188">
    <property type="component" value="Unassembled WGS sequence"/>
</dbReference>
<reference evidence="4" key="1">
    <citation type="journal article" date="2019" name="Int. J. Syst. Evol. Microbiol.">
        <title>The Global Catalogue of Microorganisms (GCM) 10K type strain sequencing project: providing services to taxonomists for standard genome sequencing and annotation.</title>
        <authorList>
            <consortium name="The Broad Institute Genomics Platform"/>
            <consortium name="The Broad Institute Genome Sequencing Center for Infectious Disease"/>
            <person name="Wu L."/>
            <person name="Ma J."/>
        </authorList>
    </citation>
    <scope>NUCLEOTIDE SEQUENCE [LARGE SCALE GENOMIC DNA]</scope>
    <source>
        <strain evidence="4">CGMCC 1.12482</strain>
    </source>
</reference>
<evidence type="ECO:0000313" key="3">
    <source>
        <dbReference type="EMBL" id="GGC90273.1"/>
    </source>
</evidence>
<dbReference type="PROSITE" id="PS50110">
    <property type="entry name" value="RESPONSE_REGULATORY"/>
    <property type="match status" value="1"/>
</dbReference>
<evidence type="ECO:0000256" key="1">
    <source>
        <dbReference type="PROSITE-ProRule" id="PRU00169"/>
    </source>
</evidence>
<dbReference type="CDD" id="cd17557">
    <property type="entry name" value="REC_Rcp-like"/>
    <property type="match status" value="1"/>
</dbReference>
<sequence>MSTTDTAQRLLHILVADDDQDDCLLVREAFAEIRPQSPMSFVHDGEQLMAYLLREAPYDDSTRYPMPDLILLDLNMPRMDGREALGAIKQHAQLRRIPVVVLTTSSACEDVDGSYDRGANSFVTKPVTYSELTGLVGKLGDYWLELVTLPASQRIREA</sequence>
<feature type="domain" description="Response regulatory" evidence="2">
    <location>
        <begin position="12"/>
        <end position="140"/>
    </location>
</feature>
<feature type="modified residue" description="4-aspartylphosphate" evidence="1">
    <location>
        <position position="73"/>
    </location>
</feature>
<dbReference type="EMBL" id="BMFF01000001">
    <property type="protein sequence ID" value="GGC90273.1"/>
    <property type="molecule type" value="Genomic_DNA"/>
</dbReference>
<dbReference type="InterPro" id="IPR052893">
    <property type="entry name" value="TCS_response_regulator"/>
</dbReference>
<dbReference type="InterPro" id="IPR011006">
    <property type="entry name" value="CheY-like_superfamily"/>
</dbReference>
<dbReference type="Gene3D" id="3.40.50.2300">
    <property type="match status" value="1"/>
</dbReference>
<comment type="caution">
    <text evidence="3">The sequence shown here is derived from an EMBL/GenBank/DDBJ whole genome shotgun (WGS) entry which is preliminary data.</text>
</comment>
<dbReference type="InterPro" id="IPR001789">
    <property type="entry name" value="Sig_transdc_resp-reg_receiver"/>
</dbReference>